<reference evidence="6" key="1">
    <citation type="submission" date="2016-10" db="EMBL/GenBank/DDBJ databases">
        <authorList>
            <person name="Varghese N."/>
            <person name="Submissions S."/>
        </authorList>
    </citation>
    <scope>NUCLEOTIDE SEQUENCE [LARGE SCALE GENOMIC DNA]</scope>
    <source>
        <strain evidence="6">NRRL B-59562</strain>
    </source>
</reference>
<dbReference type="Pfam" id="PF03573">
    <property type="entry name" value="OprD"/>
    <property type="match status" value="1"/>
</dbReference>
<dbReference type="Proteomes" id="UP000243778">
    <property type="component" value="Unassembled WGS sequence"/>
</dbReference>
<name>A0A1H2ZK15_9PSED</name>
<accession>A0A1H2ZK15</accession>
<feature type="signal peptide" evidence="4">
    <location>
        <begin position="1"/>
        <end position="22"/>
    </location>
</feature>
<evidence type="ECO:0000256" key="1">
    <source>
        <dbReference type="ARBA" id="ARBA00009075"/>
    </source>
</evidence>
<keyword evidence="6" id="KW-1185">Reference proteome</keyword>
<feature type="chain" id="PRO_5017460565" evidence="4">
    <location>
        <begin position="23"/>
        <end position="431"/>
    </location>
</feature>
<dbReference type="EMBL" id="FNNU01000003">
    <property type="protein sequence ID" value="SDX17882.1"/>
    <property type="molecule type" value="Genomic_DNA"/>
</dbReference>
<evidence type="ECO:0000256" key="2">
    <source>
        <dbReference type="ARBA" id="ARBA00022448"/>
    </source>
</evidence>
<dbReference type="Gene3D" id="2.40.160.10">
    <property type="entry name" value="Porin"/>
    <property type="match status" value="1"/>
</dbReference>
<dbReference type="PANTHER" id="PTHR34596:SF2">
    <property type="entry name" value="CHITOPORIN"/>
    <property type="match status" value="1"/>
</dbReference>
<dbReference type="GO" id="GO:0016020">
    <property type="term" value="C:membrane"/>
    <property type="evidence" value="ECO:0007669"/>
    <property type="project" value="InterPro"/>
</dbReference>
<organism evidence="5 6">
    <name type="scientific">Pseudomonas kuykendallii</name>
    <dbReference type="NCBI Taxonomy" id="1007099"/>
    <lineage>
        <taxon>Bacteria</taxon>
        <taxon>Pseudomonadati</taxon>
        <taxon>Pseudomonadota</taxon>
        <taxon>Gammaproteobacteria</taxon>
        <taxon>Pseudomonadales</taxon>
        <taxon>Pseudomonadaceae</taxon>
        <taxon>Pseudomonas</taxon>
    </lineage>
</organism>
<dbReference type="GO" id="GO:0015288">
    <property type="term" value="F:porin activity"/>
    <property type="evidence" value="ECO:0007669"/>
    <property type="project" value="TreeGrafter"/>
</dbReference>
<evidence type="ECO:0000313" key="5">
    <source>
        <dbReference type="EMBL" id="SDX17882.1"/>
    </source>
</evidence>
<dbReference type="OrthoDB" id="6759120at2"/>
<proteinExistence type="inferred from homology"/>
<dbReference type="InterPro" id="IPR005318">
    <property type="entry name" value="OM_porin_bac"/>
</dbReference>
<dbReference type="STRING" id="1007099.SAMN05216287_2347"/>
<keyword evidence="3 4" id="KW-0732">Signal</keyword>
<dbReference type="PANTHER" id="PTHR34596">
    <property type="entry name" value="CHITOPORIN"/>
    <property type="match status" value="1"/>
</dbReference>
<protein>
    <submittedName>
        <fullName evidence="5">Outer membrane porin, OprD family</fullName>
    </submittedName>
</protein>
<sequence length="431" mass="46722">MLSIRLVFPPLFWLCCMSPAHAGGDTDGTRLQVLGRNFYLDTDNHGALGADNREWAQGFIARFESAFTPGVVGVGVDAHGFAGFRLDSGRGRSGTGLLPVDDEGRAASDYSDAGLALKLRAGDMRLSLGEMEVETPVFDTADKRLQPEYASGALLQGTVQGYDWSAGRFHAFKNQNETSSDSDFDGYGASTRGSSISFAGIQSPGSEPWGGALYAGSLSDTWNELYANLHQRTDFAAGRSFSWTLDAYRTRDTGSAKAGAIDTLAWSLFGKLTLGAQAFALGYQKIHGDTPFDFIGGDSIYLANAIKYADFNGPNERSLQARYDLDLAALLPGLTFTARYVRGSHIDGTHAPLDGAYTRFDAQLQQQVPTQGKGGKHWERDLDLAYRVASGQAAGTLLHFTYVSHRANAAQAGRDIDRIYLVIEYPFELIR</sequence>
<comment type="similarity">
    <text evidence="1">Belongs to the outer membrane porin (Opr) (TC 1.B.25) family.</text>
</comment>
<evidence type="ECO:0000256" key="4">
    <source>
        <dbReference type="SAM" id="SignalP"/>
    </source>
</evidence>
<keyword evidence="2" id="KW-0813">Transport</keyword>
<dbReference type="InterPro" id="IPR023614">
    <property type="entry name" value="Porin_dom_sf"/>
</dbReference>
<evidence type="ECO:0000256" key="3">
    <source>
        <dbReference type="ARBA" id="ARBA00022729"/>
    </source>
</evidence>
<gene>
    <name evidence="5" type="ORF">SAMN05216287_2347</name>
</gene>
<dbReference type="AlphaFoldDB" id="A0A1H2ZK15"/>
<dbReference type="RefSeq" id="WP_090228171.1">
    <property type="nucleotide sequence ID" value="NZ_FNNU01000003.1"/>
</dbReference>
<evidence type="ECO:0000313" key="6">
    <source>
        <dbReference type="Proteomes" id="UP000243778"/>
    </source>
</evidence>